<name>A0A2T4U476_9BACI</name>
<keyword evidence="3" id="KW-1185">Reference proteome</keyword>
<proteinExistence type="predicted"/>
<dbReference type="EMBL" id="PZJJ01000022">
    <property type="protein sequence ID" value="PTL38196.1"/>
    <property type="molecule type" value="Genomic_DNA"/>
</dbReference>
<evidence type="ECO:0000313" key="3">
    <source>
        <dbReference type="Proteomes" id="UP000240509"/>
    </source>
</evidence>
<protein>
    <submittedName>
        <fullName evidence="2">Uncharacterized protein</fullName>
    </submittedName>
</protein>
<accession>A0A2T4U476</accession>
<sequence length="83" mass="9497">MNRLNAFLMRKFYVIVLILFTVQVLHGSSLVFAGMAHEQGIFGQSESPFPIGDFVFFMILSACIFYLLLLRRSADIKEGRHKV</sequence>
<evidence type="ECO:0000256" key="1">
    <source>
        <dbReference type="SAM" id="Phobius"/>
    </source>
</evidence>
<comment type="caution">
    <text evidence="2">The sequence shown here is derived from an EMBL/GenBank/DDBJ whole genome shotgun (WGS) entry which is preliminary data.</text>
</comment>
<dbReference type="Proteomes" id="UP000240509">
    <property type="component" value="Unassembled WGS sequence"/>
</dbReference>
<organism evidence="2 3">
    <name type="scientific">Alkalicoccus saliphilus</name>
    <dbReference type="NCBI Taxonomy" id="200989"/>
    <lineage>
        <taxon>Bacteria</taxon>
        <taxon>Bacillati</taxon>
        <taxon>Bacillota</taxon>
        <taxon>Bacilli</taxon>
        <taxon>Bacillales</taxon>
        <taxon>Bacillaceae</taxon>
        <taxon>Alkalicoccus</taxon>
    </lineage>
</organism>
<feature type="transmembrane region" description="Helical" evidence="1">
    <location>
        <begin position="49"/>
        <end position="70"/>
    </location>
</feature>
<keyword evidence="1" id="KW-0812">Transmembrane</keyword>
<evidence type="ECO:0000313" key="2">
    <source>
        <dbReference type="EMBL" id="PTL38196.1"/>
    </source>
</evidence>
<reference evidence="2 3" key="1">
    <citation type="submission" date="2018-03" db="EMBL/GenBank/DDBJ databases">
        <title>Alkalicoccus saliphilus sp. nov., isolated from a mineral pool.</title>
        <authorList>
            <person name="Zhao B."/>
        </authorList>
    </citation>
    <scope>NUCLEOTIDE SEQUENCE [LARGE SCALE GENOMIC DNA]</scope>
    <source>
        <strain evidence="2 3">6AG</strain>
    </source>
</reference>
<keyword evidence="1" id="KW-1133">Transmembrane helix</keyword>
<gene>
    <name evidence="2" type="ORF">C6Y45_12380</name>
</gene>
<keyword evidence="1" id="KW-0472">Membrane</keyword>
<dbReference type="AlphaFoldDB" id="A0A2T4U476"/>